<dbReference type="PROSITE" id="PS01296">
    <property type="entry name" value="RSMI"/>
    <property type="match status" value="1"/>
</dbReference>
<gene>
    <name evidence="6 8" type="primary">rsmI</name>
    <name evidence="8" type="ORF">H2C83_02585</name>
</gene>
<dbReference type="CDD" id="cd11648">
    <property type="entry name" value="RsmI"/>
    <property type="match status" value="1"/>
</dbReference>
<dbReference type="Gene3D" id="3.30.950.10">
    <property type="entry name" value="Methyltransferase, Cobalt-precorrin-4 Transmethylase, Domain 2"/>
    <property type="match status" value="1"/>
</dbReference>
<evidence type="ECO:0000256" key="2">
    <source>
        <dbReference type="ARBA" id="ARBA00022552"/>
    </source>
</evidence>
<evidence type="ECO:0000256" key="5">
    <source>
        <dbReference type="ARBA" id="ARBA00022691"/>
    </source>
</evidence>
<dbReference type="EC" id="2.1.1.198" evidence="6"/>
<dbReference type="GO" id="GO:0070677">
    <property type="term" value="F:rRNA (cytosine-2'-O-)-methyltransferase activity"/>
    <property type="evidence" value="ECO:0007669"/>
    <property type="project" value="UniProtKB-UniRule"/>
</dbReference>
<keyword evidence="3 6" id="KW-0489">Methyltransferase</keyword>
<evidence type="ECO:0000313" key="9">
    <source>
        <dbReference type="Proteomes" id="UP000538292"/>
    </source>
</evidence>
<name>A0A7W1XQE1_9BACL</name>
<dbReference type="FunFam" id="3.30.950.10:FF:000002">
    <property type="entry name" value="Ribosomal RNA small subunit methyltransferase I"/>
    <property type="match status" value="1"/>
</dbReference>
<organism evidence="8 9">
    <name type="scientific">Thermoactinomyces mirandus</name>
    <dbReference type="NCBI Taxonomy" id="2756294"/>
    <lineage>
        <taxon>Bacteria</taxon>
        <taxon>Bacillati</taxon>
        <taxon>Bacillota</taxon>
        <taxon>Bacilli</taxon>
        <taxon>Bacillales</taxon>
        <taxon>Thermoactinomycetaceae</taxon>
        <taxon>Thermoactinomyces</taxon>
    </lineage>
</organism>
<comment type="similarity">
    <text evidence="6">Belongs to the methyltransferase superfamily. RsmI family.</text>
</comment>
<dbReference type="FunFam" id="3.40.1010.10:FF:000007">
    <property type="entry name" value="Ribosomal RNA small subunit methyltransferase I"/>
    <property type="match status" value="1"/>
</dbReference>
<dbReference type="PANTHER" id="PTHR46111:SF1">
    <property type="entry name" value="RIBOSOMAL RNA SMALL SUBUNIT METHYLTRANSFERASE I"/>
    <property type="match status" value="1"/>
</dbReference>
<dbReference type="GO" id="GO:0005737">
    <property type="term" value="C:cytoplasm"/>
    <property type="evidence" value="ECO:0007669"/>
    <property type="project" value="UniProtKB-SubCell"/>
</dbReference>
<dbReference type="PIRSF" id="PIRSF005917">
    <property type="entry name" value="MTase_YraL"/>
    <property type="match status" value="1"/>
</dbReference>
<evidence type="ECO:0000256" key="4">
    <source>
        <dbReference type="ARBA" id="ARBA00022679"/>
    </source>
</evidence>
<dbReference type="RefSeq" id="WP_181737495.1">
    <property type="nucleotide sequence ID" value="NZ_JACEOL010000007.1"/>
</dbReference>
<keyword evidence="1 6" id="KW-0963">Cytoplasm</keyword>
<dbReference type="Proteomes" id="UP000538292">
    <property type="component" value="Unassembled WGS sequence"/>
</dbReference>
<dbReference type="InterPro" id="IPR000878">
    <property type="entry name" value="4pyrrol_Mease"/>
</dbReference>
<dbReference type="Gene3D" id="3.40.1010.10">
    <property type="entry name" value="Cobalt-precorrin-4 Transmethylase, Domain 1"/>
    <property type="match status" value="1"/>
</dbReference>
<comment type="catalytic activity">
    <reaction evidence="6">
        <text>cytidine(1402) in 16S rRNA + S-adenosyl-L-methionine = 2'-O-methylcytidine(1402) in 16S rRNA + S-adenosyl-L-homocysteine + H(+)</text>
        <dbReference type="Rhea" id="RHEA:42924"/>
        <dbReference type="Rhea" id="RHEA-COMP:10285"/>
        <dbReference type="Rhea" id="RHEA-COMP:10286"/>
        <dbReference type="ChEBI" id="CHEBI:15378"/>
        <dbReference type="ChEBI" id="CHEBI:57856"/>
        <dbReference type="ChEBI" id="CHEBI:59789"/>
        <dbReference type="ChEBI" id="CHEBI:74495"/>
        <dbReference type="ChEBI" id="CHEBI:82748"/>
        <dbReference type="EC" id="2.1.1.198"/>
    </reaction>
</comment>
<sequence length="294" mass="33122">MEKQKSFVNDRKEGTLYVVGTPIGNLQDLSPRAREILSEADLIAAEDTRHTLKLLNAFGIKASLISYHEHNQKAREPELIEKLADGQTIALVSDAGMPGISDPGESLIQKATLRKIPVIPVPGPNAALATLVASGLPTQPFVFIGFLPRVKKDRRKELERWQSVSATLIFYEAPHRLIEMLEDVMEVLGDRRVAICRELTKRHEEWLRGSLSECLMYFQNHKGRGEFTIVVEGADLSEADLKETEAGTDWSAISIRQHVNQYMEQGLRKKEAILQAAKDRSLPKREVYNAYHKE</sequence>
<dbReference type="InterPro" id="IPR018063">
    <property type="entry name" value="SAM_MeTrfase_RsmI_CS"/>
</dbReference>
<evidence type="ECO:0000256" key="6">
    <source>
        <dbReference type="HAMAP-Rule" id="MF_01877"/>
    </source>
</evidence>
<comment type="subcellular location">
    <subcellularLocation>
        <location evidence="6">Cytoplasm</location>
    </subcellularLocation>
</comment>
<comment type="caution">
    <text evidence="8">The sequence shown here is derived from an EMBL/GenBank/DDBJ whole genome shotgun (WGS) entry which is preliminary data.</text>
</comment>
<evidence type="ECO:0000256" key="3">
    <source>
        <dbReference type="ARBA" id="ARBA00022603"/>
    </source>
</evidence>
<evidence type="ECO:0000256" key="1">
    <source>
        <dbReference type="ARBA" id="ARBA00022490"/>
    </source>
</evidence>
<dbReference type="NCBIfam" id="TIGR00096">
    <property type="entry name" value="16S rRNA (cytidine(1402)-2'-O)-methyltransferase"/>
    <property type="match status" value="1"/>
</dbReference>
<comment type="function">
    <text evidence="6">Catalyzes the 2'-O-methylation of the ribose of cytidine 1402 (C1402) in 16S rRNA.</text>
</comment>
<protein>
    <recommendedName>
        <fullName evidence="6">Ribosomal RNA small subunit methyltransferase I</fullName>
        <ecNumber evidence="6">2.1.1.198</ecNumber>
    </recommendedName>
    <alternativeName>
        <fullName evidence="6">16S rRNA 2'-O-ribose C1402 methyltransferase</fullName>
    </alternativeName>
    <alternativeName>
        <fullName evidence="6">rRNA (cytidine-2'-O-)-methyltransferase RsmI</fullName>
    </alternativeName>
</protein>
<dbReference type="SUPFAM" id="SSF53790">
    <property type="entry name" value="Tetrapyrrole methylase"/>
    <property type="match status" value="1"/>
</dbReference>
<dbReference type="Pfam" id="PF00590">
    <property type="entry name" value="TP_methylase"/>
    <property type="match status" value="1"/>
</dbReference>
<dbReference type="InterPro" id="IPR014777">
    <property type="entry name" value="4pyrrole_Mease_sub1"/>
</dbReference>
<keyword evidence="9" id="KW-1185">Reference proteome</keyword>
<dbReference type="PANTHER" id="PTHR46111">
    <property type="entry name" value="RIBOSOMAL RNA SMALL SUBUNIT METHYLTRANSFERASE I"/>
    <property type="match status" value="1"/>
</dbReference>
<dbReference type="InterPro" id="IPR008189">
    <property type="entry name" value="rRNA_ssu_MeTfrase_I"/>
</dbReference>
<dbReference type="InterPro" id="IPR035996">
    <property type="entry name" value="4pyrrol_Methylase_sf"/>
</dbReference>
<dbReference type="HAMAP" id="MF_01877">
    <property type="entry name" value="16SrRNA_methyltr_I"/>
    <property type="match status" value="1"/>
</dbReference>
<keyword evidence="2 6" id="KW-0698">rRNA processing</keyword>
<keyword evidence="5 6" id="KW-0949">S-adenosyl-L-methionine</keyword>
<keyword evidence="4 6" id="KW-0808">Transferase</keyword>
<reference evidence="8 9" key="1">
    <citation type="submission" date="2020-07" db="EMBL/GenBank/DDBJ databases">
        <title>Thermoactinomyces phylogeny.</title>
        <authorList>
            <person name="Dunlap C."/>
        </authorList>
    </citation>
    <scope>NUCLEOTIDE SEQUENCE [LARGE SCALE GENOMIC DNA]</scope>
    <source>
        <strain evidence="8 9">AMNI-1</strain>
    </source>
</reference>
<proteinExistence type="inferred from homology"/>
<dbReference type="InterPro" id="IPR014776">
    <property type="entry name" value="4pyrrole_Mease_sub2"/>
</dbReference>
<feature type="domain" description="Tetrapyrrole methylase" evidence="7">
    <location>
        <begin position="15"/>
        <end position="213"/>
    </location>
</feature>
<evidence type="ECO:0000259" key="7">
    <source>
        <dbReference type="Pfam" id="PF00590"/>
    </source>
</evidence>
<accession>A0A7W1XQE1</accession>
<dbReference type="AlphaFoldDB" id="A0A7W1XQE1"/>
<dbReference type="EMBL" id="JACEOL010000007">
    <property type="protein sequence ID" value="MBA4601230.1"/>
    <property type="molecule type" value="Genomic_DNA"/>
</dbReference>
<evidence type="ECO:0000313" key="8">
    <source>
        <dbReference type="EMBL" id="MBA4601230.1"/>
    </source>
</evidence>